<name>A0ABS7CEQ9_9BACL</name>
<comment type="caution">
    <text evidence="1">The sequence shown here is derived from an EMBL/GenBank/DDBJ whole genome shotgun (WGS) entry which is preliminary data.</text>
</comment>
<reference evidence="1 2" key="1">
    <citation type="submission" date="2021-07" db="EMBL/GenBank/DDBJ databases">
        <title>Paenibacillus radiodurans sp. nov., isolated from the southeastern edge of Tengger Desert.</title>
        <authorList>
            <person name="Zhang G."/>
        </authorList>
    </citation>
    <scope>NUCLEOTIDE SEQUENCE [LARGE SCALE GENOMIC DNA]</scope>
    <source>
        <strain evidence="1 2">CCM 7311</strain>
    </source>
</reference>
<sequence>YPFFPAVGEAMKQADTQPFSADATKLMDQLATVLSEVALGNTDPKAALEENFRYFRVHLNYIYFLERSLFSANTRNTLA</sequence>
<accession>A0ABS7CEQ9</accession>
<dbReference type="Proteomes" id="UP001519887">
    <property type="component" value="Unassembled WGS sequence"/>
</dbReference>
<proteinExistence type="predicted"/>
<feature type="non-terminal residue" evidence="1">
    <location>
        <position position="1"/>
    </location>
</feature>
<evidence type="ECO:0000313" key="1">
    <source>
        <dbReference type="EMBL" id="MBW7459396.1"/>
    </source>
</evidence>
<organism evidence="1 2">
    <name type="scientific">Paenibacillus sepulcri</name>
    <dbReference type="NCBI Taxonomy" id="359917"/>
    <lineage>
        <taxon>Bacteria</taxon>
        <taxon>Bacillati</taxon>
        <taxon>Bacillota</taxon>
        <taxon>Bacilli</taxon>
        <taxon>Bacillales</taxon>
        <taxon>Paenibacillaceae</taxon>
        <taxon>Paenibacillus</taxon>
    </lineage>
</organism>
<gene>
    <name evidence="1" type="ORF">K0U00_35610</name>
</gene>
<evidence type="ECO:0000313" key="2">
    <source>
        <dbReference type="Proteomes" id="UP001519887"/>
    </source>
</evidence>
<keyword evidence="2" id="KW-1185">Reference proteome</keyword>
<dbReference type="EMBL" id="JAHZIK010001622">
    <property type="protein sequence ID" value="MBW7459396.1"/>
    <property type="molecule type" value="Genomic_DNA"/>
</dbReference>
<protein>
    <submittedName>
        <fullName evidence="1">Uncharacterized protein</fullName>
    </submittedName>
</protein>